<dbReference type="InterPro" id="IPR002837">
    <property type="entry name" value="DUF123"/>
</dbReference>
<dbReference type="Pfam" id="PF01986">
    <property type="entry name" value="DUF123"/>
    <property type="match status" value="1"/>
</dbReference>
<dbReference type="AlphaFoldDB" id="A0A1P8F8D1"/>
<proteinExistence type="predicted"/>
<dbReference type="CDD" id="cd10441">
    <property type="entry name" value="GIY-YIG_COG1833"/>
    <property type="match status" value="1"/>
</dbReference>
<dbReference type="PANTHER" id="PTHR37460">
    <property type="entry name" value="ENDONUCLEASE III"/>
    <property type="match status" value="1"/>
</dbReference>
<accession>A0A1P8F8D1</accession>
<dbReference type="STRING" id="1839801.Dform_01412"/>
<dbReference type="EMBL" id="CP018258">
    <property type="protein sequence ID" value="APV44736.1"/>
    <property type="molecule type" value="Genomic_DNA"/>
</dbReference>
<organism evidence="2 3">
    <name type="scientific">Dehalogenimonas formicexedens</name>
    <dbReference type="NCBI Taxonomy" id="1839801"/>
    <lineage>
        <taxon>Bacteria</taxon>
        <taxon>Bacillati</taxon>
        <taxon>Chloroflexota</taxon>
        <taxon>Dehalococcoidia</taxon>
        <taxon>Dehalococcoidales</taxon>
        <taxon>Dehalococcoidaceae</taxon>
        <taxon>Dehalogenimonas</taxon>
    </lineage>
</organism>
<keyword evidence="2" id="KW-0540">Nuclease</keyword>
<dbReference type="InterPro" id="IPR000305">
    <property type="entry name" value="GIY-YIG_endonuc"/>
</dbReference>
<gene>
    <name evidence="2" type="ORF">Dform_01412</name>
</gene>
<keyword evidence="2" id="KW-0378">Hydrolase</keyword>
<reference evidence="3" key="1">
    <citation type="submission" date="2016-11" db="EMBL/GenBank/DDBJ databases">
        <title>Dehalogenimonas formicexedens sp. nov., a chlorinated alkane respiring bacterium isolated from contaminated groundwater.</title>
        <authorList>
            <person name="Key T.A."/>
            <person name="Bowman K.S."/>
            <person name="Lee I."/>
            <person name="Chun J."/>
            <person name="Albuquerque L."/>
            <person name="da Costa M.S."/>
            <person name="Rainey F.A."/>
            <person name="Moe W.M."/>
        </authorList>
    </citation>
    <scope>NUCLEOTIDE SEQUENCE [LARGE SCALE GENOMIC DNA]</scope>
    <source>
        <strain evidence="3">NSZ-14</strain>
    </source>
</reference>
<dbReference type="KEGG" id="dfo:Dform_01412"/>
<dbReference type="RefSeq" id="WP_076004387.1">
    <property type="nucleotide sequence ID" value="NZ_CP018258.1"/>
</dbReference>
<keyword evidence="3" id="KW-1185">Reference proteome</keyword>
<evidence type="ECO:0000259" key="1">
    <source>
        <dbReference type="SMART" id="SM00465"/>
    </source>
</evidence>
<protein>
    <submittedName>
        <fullName evidence="2">Uri superfamily endonuclease</fullName>
    </submittedName>
</protein>
<feature type="domain" description="GIY-YIG" evidence="1">
    <location>
        <begin position="19"/>
        <end position="114"/>
    </location>
</feature>
<dbReference type="GO" id="GO:0004519">
    <property type="term" value="F:endonuclease activity"/>
    <property type="evidence" value="ECO:0007669"/>
    <property type="project" value="UniProtKB-KW"/>
</dbReference>
<evidence type="ECO:0000313" key="3">
    <source>
        <dbReference type="Proteomes" id="UP000185934"/>
    </source>
</evidence>
<keyword evidence="2" id="KW-0255">Endonuclease</keyword>
<sequence>MAVKGVYILLVELPKDSEINTLRRKFNLPKGFYLYVGSAMNNLETRIARHLSPNKKRHWHIDYLLDVSRIMAVFRAQTGSRMECELAGRLDDLKSIRGFGCSDCRCRSHLFYGTDTDSLRRYAEDAFNAIGLEPNVKLI</sequence>
<dbReference type="Proteomes" id="UP000185934">
    <property type="component" value="Chromosome"/>
</dbReference>
<dbReference type="PANTHER" id="PTHR37460:SF1">
    <property type="entry name" value="ENDONUCLEASE III"/>
    <property type="match status" value="1"/>
</dbReference>
<name>A0A1P8F8D1_9CHLR</name>
<evidence type="ECO:0000313" key="2">
    <source>
        <dbReference type="EMBL" id="APV44736.1"/>
    </source>
</evidence>
<dbReference type="OrthoDB" id="9802365at2"/>
<dbReference type="SMART" id="SM00465">
    <property type="entry name" value="GIYc"/>
    <property type="match status" value="1"/>
</dbReference>